<protein>
    <submittedName>
        <fullName evidence="1">Uncharacterized protein</fullName>
    </submittedName>
</protein>
<keyword evidence="2" id="KW-1185">Reference proteome</keyword>
<sequence>MNICTRYKCDTCDTLIDCRIGFSNRDVQPFQFACPECGEQITFTLGLDNLEGATEIKEFEGPFTGENPFVDLHLDFPVSFDSYKQGETAFMRVVSSIGQDSFYHLSSRLDLLNRLGEHHRSLKRLISQYKRGNIKGFEKVIKGLDDLDFIKLKSHKNEDVVAALYSATSVISSPLTIYEHNKELSEEMPKLLFKLYNEHYDNLNEFFDSLLNTGFLKTVHHDTISLYPRLIKLELPLRPALYYDYAEEELGDVPARVSTQSFDTCNDTYKDLAEVYSRQLVLVAGLNNMIHRGDFNLFSDDVRLSKKKGDVIKAFSSLDDYANVDLGKKLTAIDDSFFKFDENAIDNRLRNGIAHYKHDYNEATQIITYSSAKEGLTRDKTVEISFMTFLRKMLLLFREVHSLNHVIKALLYHTILILKKDI</sequence>
<gene>
    <name evidence="1" type="ORF">DI392_03660</name>
</gene>
<accession>A0A2U3BBX2</accession>
<dbReference type="Proteomes" id="UP000245362">
    <property type="component" value="Unassembled WGS sequence"/>
</dbReference>
<organism evidence="1 2">
    <name type="scientific">Vibrio albus</name>
    <dbReference type="NCBI Taxonomy" id="2200953"/>
    <lineage>
        <taxon>Bacteria</taxon>
        <taxon>Pseudomonadati</taxon>
        <taxon>Pseudomonadota</taxon>
        <taxon>Gammaproteobacteria</taxon>
        <taxon>Vibrionales</taxon>
        <taxon>Vibrionaceae</taxon>
        <taxon>Vibrio</taxon>
    </lineage>
</organism>
<comment type="caution">
    <text evidence="1">The sequence shown here is derived from an EMBL/GenBank/DDBJ whole genome shotgun (WGS) entry which is preliminary data.</text>
</comment>
<dbReference type="EMBL" id="QFWT01000002">
    <property type="protein sequence ID" value="PWI34224.1"/>
    <property type="molecule type" value="Genomic_DNA"/>
</dbReference>
<name>A0A2U3BBX2_9VIBR</name>
<evidence type="ECO:0000313" key="1">
    <source>
        <dbReference type="EMBL" id="PWI34224.1"/>
    </source>
</evidence>
<dbReference type="OrthoDB" id="8445165at2"/>
<reference evidence="1 2" key="1">
    <citation type="submission" date="2018-05" db="EMBL/GenBank/DDBJ databases">
        <title>Vibrio limimaris sp. nov., isolated from marine sediment.</title>
        <authorList>
            <person name="Li C.-M."/>
        </authorList>
    </citation>
    <scope>NUCLEOTIDE SEQUENCE [LARGE SCALE GENOMIC DNA]</scope>
    <source>
        <strain evidence="1 2">E4404</strain>
    </source>
</reference>
<evidence type="ECO:0000313" key="2">
    <source>
        <dbReference type="Proteomes" id="UP000245362"/>
    </source>
</evidence>
<proteinExistence type="predicted"/>
<dbReference type="AlphaFoldDB" id="A0A2U3BBX2"/>